<dbReference type="OrthoDB" id="5146801at2"/>
<dbReference type="Proteomes" id="UP000035932">
    <property type="component" value="Unassembled WGS sequence"/>
</dbReference>
<accession>A0A0J7API1</accession>
<evidence type="ECO:0000313" key="2">
    <source>
        <dbReference type="EMBL" id="KMO99131.1"/>
    </source>
</evidence>
<evidence type="ECO:0000313" key="3">
    <source>
        <dbReference type="Proteomes" id="UP000035932"/>
    </source>
</evidence>
<dbReference type="AlphaFoldDB" id="A0A0J7API1"/>
<feature type="transmembrane region" description="Helical" evidence="1">
    <location>
        <begin position="12"/>
        <end position="31"/>
    </location>
</feature>
<keyword evidence="3" id="KW-1185">Reference proteome</keyword>
<dbReference type="EMBL" id="LFML01000015">
    <property type="protein sequence ID" value="KMO99131.1"/>
    <property type="molecule type" value="Genomic_DNA"/>
</dbReference>
<evidence type="ECO:0000256" key="1">
    <source>
        <dbReference type="SAM" id="Phobius"/>
    </source>
</evidence>
<name>A0A0J7API1_9ACTN</name>
<organism evidence="2 3">
    <name type="scientific">Streptomyces roseus</name>
    <dbReference type="NCBI Taxonomy" id="66430"/>
    <lineage>
        <taxon>Bacteria</taxon>
        <taxon>Bacillati</taxon>
        <taxon>Actinomycetota</taxon>
        <taxon>Actinomycetes</taxon>
        <taxon>Kitasatosporales</taxon>
        <taxon>Streptomycetaceae</taxon>
        <taxon>Streptomyces</taxon>
    </lineage>
</organism>
<proteinExistence type="predicted"/>
<protein>
    <recommendedName>
        <fullName evidence="4">DUF4245 domain-containing protein</fullName>
    </recommendedName>
</protein>
<keyword evidence="1" id="KW-0812">Transmembrane</keyword>
<dbReference type="PATRIC" id="fig|66430.4.peg.2165"/>
<keyword evidence="1" id="KW-1133">Transmembrane helix</keyword>
<evidence type="ECO:0008006" key="4">
    <source>
        <dbReference type="Google" id="ProtNLM"/>
    </source>
</evidence>
<reference evidence="2 3" key="1">
    <citation type="submission" date="2015-06" db="EMBL/GenBank/DDBJ databases">
        <title>Recapitulation of the evolution of biosynthetic gene clusters reveals hidden chemical diversity on bacterial genomes.</title>
        <authorList>
            <person name="Cruz-Morales P."/>
            <person name="Martinez-Guerrero C."/>
            <person name="Morales-Escalante M.A."/>
            <person name="Yanez-Guerra L.A."/>
            <person name="Kopp J.F."/>
            <person name="Feldmann J."/>
            <person name="Ramos-Aboites H.E."/>
            <person name="Barona-Gomez F."/>
        </authorList>
    </citation>
    <scope>NUCLEOTIDE SEQUENCE [LARGE SCALE GENOMIC DNA]</scope>
    <source>
        <strain evidence="2 3">ATCC 31245</strain>
    </source>
</reference>
<dbReference type="InterPro" id="IPR025339">
    <property type="entry name" value="DUF4245"/>
</dbReference>
<sequence>MAGMKGKQTVWDMVRSLAVIGVVVAGIYIFVPHDDKSDPTHVVDYRVETITARRAAPYPVAVPVGLPAQWRATSVTYDRKAANAWHLGFLDPKGQYVAIEQSSDASVKHLTSVTQKAKPTGQTQQIGDQAWERWEGEKYDALVRQEQGYATVVTGTASFEELGAMVAALEFKQETQQAPRQGS</sequence>
<keyword evidence="1" id="KW-0472">Membrane</keyword>
<dbReference type="STRING" id="66430.ACS04_04025"/>
<dbReference type="Pfam" id="PF14030">
    <property type="entry name" value="DUF4245"/>
    <property type="match status" value="1"/>
</dbReference>
<comment type="caution">
    <text evidence="2">The sequence shown here is derived from an EMBL/GenBank/DDBJ whole genome shotgun (WGS) entry which is preliminary data.</text>
</comment>
<gene>
    <name evidence="2" type="ORF">ACS04_04025</name>
</gene>